<feature type="transmembrane region" description="Helical" evidence="7">
    <location>
        <begin position="300"/>
        <end position="319"/>
    </location>
</feature>
<evidence type="ECO:0000256" key="6">
    <source>
        <dbReference type="ARBA" id="ARBA00023136"/>
    </source>
</evidence>
<dbReference type="InterPro" id="IPR036259">
    <property type="entry name" value="MFS_trans_sf"/>
</dbReference>
<accession>A0A6A6AVY4</accession>
<dbReference type="InterPro" id="IPR020846">
    <property type="entry name" value="MFS_dom"/>
</dbReference>
<dbReference type="GeneID" id="54412400"/>
<dbReference type="PANTHER" id="PTHR11360">
    <property type="entry name" value="MONOCARBOXYLATE TRANSPORTER"/>
    <property type="match status" value="1"/>
</dbReference>
<evidence type="ECO:0000313" key="10">
    <source>
        <dbReference type="Proteomes" id="UP000799771"/>
    </source>
</evidence>
<dbReference type="SUPFAM" id="SSF103473">
    <property type="entry name" value="MFS general substrate transporter"/>
    <property type="match status" value="1"/>
</dbReference>
<feature type="transmembrane region" description="Helical" evidence="7">
    <location>
        <begin position="158"/>
        <end position="178"/>
    </location>
</feature>
<evidence type="ECO:0000256" key="4">
    <source>
        <dbReference type="ARBA" id="ARBA00022692"/>
    </source>
</evidence>
<dbReference type="Proteomes" id="UP000799771">
    <property type="component" value="Unassembled WGS sequence"/>
</dbReference>
<name>A0A6A6AVY4_9PLEO</name>
<dbReference type="PANTHER" id="PTHR11360:SF224">
    <property type="entry name" value="MAJOR FACILITATOR SUPERFAMILY (MFS) PROFILE DOMAIN-CONTAINING PROTEIN-RELATED"/>
    <property type="match status" value="1"/>
</dbReference>
<keyword evidence="3" id="KW-0813">Transport</keyword>
<evidence type="ECO:0000256" key="2">
    <source>
        <dbReference type="ARBA" id="ARBA00006727"/>
    </source>
</evidence>
<evidence type="ECO:0000256" key="1">
    <source>
        <dbReference type="ARBA" id="ARBA00004141"/>
    </source>
</evidence>
<feature type="transmembrane region" description="Helical" evidence="7">
    <location>
        <begin position="235"/>
        <end position="257"/>
    </location>
</feature>
<sequence length="427" mass="46303">MSSPAIKESVPPAKPLIEQPGLAPEGGTRGWLCVTGAFLGIFCTFGFLNAIGLFQTTYQETSLSEYTPSEISWIFATQLALMWAPGPIFGRLIDTFGPAPVLYPSSLLCVFSLCMTSLADKYYQIFLAQGLAFGIGAGGVSTTSMVCVGQWHIRRRALAIGIATAGSSVGGIIFPIFFDRVMQRVGFQGAIRYTALLIGILLAASCFLITSRLPRKKWDWEAKWFDLALFKERQFALFTIGAYFTMWTIFAPLTFLPGMALEQGFSASLAIYLLSIINATSVFGRTILPYFADQIGSFNIVTMSAGMSGVCMLALWLPFNHHHSHAGIIVFALAYGFFSGAFISLLMPCVVRAGNIQTLGRRFGTFQIIMSISNLTGLPLMGAILNRQGNHDFSGLTIFAGVSCLLGSIVLTAATYFLGKTQGSWKV</sequence>
<keyword evidence="6 7" id="KW-0472">Membrane</keyword>
<feature type="transmembrane region" description="Helical" evidence="7">
    <location>
        <begin position="269"/>
        <end position="288"/>
    </location>
</feature>
<comment type="similarity">
    <text evidence="2">Belongs to the major facilitator superfamily. Monocarboxylate porter (TC 2.A.1.13) family.</text>
</comment>
<feature type="transmembrane region" description="Helical" evidence="7">
    <location>
        <begin position="190"/>
        <end position="214"/>
    </location>
</feature>
<feature type="transmembrane region" description="Helical" evidence="7">
    <location>
        <begin position="363"/>
        <end position="384"/>
    </location>
</feature>
<dbReference type="Gene3D" id="1.20.1250.20">
    <property type="entry name" value="MFS general substrate transporter like domains"/>
    <property type="match status" value="2"/>
</dbReference>
<organism evidence="9 10">
    <name type="scientific">Dothidotthia symphoricarpi CBS 119687</name>
    <dbReference type="NCBI Taxonomy" id="1392245"/>
    <lineage>
        <taxon>Eukaryota</taxon>
        <taxon>Fungi</taxon>
        <taxon>Dikarya</taxon>
        <taxon>Ascomycota</taxon>
        <taxon>Pezizomycotina</taxon>
        <taxon>Dothideomycetes</taxon>
        <taxon>Pleosporomycetidae</taxon>
        <taxon>Pleosporales</taxon>
        <taxon>Dothidotthiaceae</taxon>
        <taxon>Dothidotthia</taxon>
    </lineage>
</organism>
<feature type="transmembrane region" description="Helical" evidence="7">
    <location>
        <begin position="125"/>
        <end position="146"/>
    </location>
</feature>
<keyword evidence="10" id="KW-1185">Reference proteome</keyword>
<dbReference type="InterPro" id="IPR050327">
    <property type="entry name" value="Proton-linked_MCT"/>
</dbReference>
<evidence type="ECO:0000313" key="9">
    <source>
        <dbReference type="EMBL" id="KAF2134691.1"/>
    </source>
</evidence>
<reference evidence="9" key="1">
    <citation type="journal article" date="2020" name="Stud. Mycol.">
        <title>101 Dothideomycetes genomes: a test case for predicting lifestyles and emergence of pathogens.</title>
        <authorList>
            <person name="Haridas S."/>
            <person name="Albert R."/>
            <person name="Binder M."/>
            <person name="Bloem J."/>
            <person name="Labutti K."/>
            <person name="Salamov A."/>
            <person name="Andreopoulos B."/>
            <person name="Baker S."/>
            <person name="Barry K."/>
            <person name="Bills G."/>
            <person name="Bluhm B."/>
            <person name="Cannon C."/>
            <person name="Castanera R."/>
            <person name="Culley D."/>
            <person name="Daum C."/>
            <person name="Ezra D."/>
            <person name="Gonzalez J."/>
            <person name="Henrissat B."/>
            <person name="Kuo A."/>
            <person name="Liang C."/>
            <person name="Lipzen A."/>
            <person name="Lutzoni F."/>
            <person name="Magnuson J."/>
            <person name="Mondo S."/>
            <person name="Nolan M."/>
            <person name="Ohm R."/>
            <person name="Pangilinan J."/>
            <person name="Park H.-J."/>
            <person name="Ramirez L."/>
            <person name="Alfaro M."/>
            <person name="Sun H."/>
            <person name="Tritt A."/>
            <person name="Yoshinaga Y."/>
            <person name="Zwiers L.-H."/>
            <person name="Turgeon B."/>
            <person name="Goodwin S."/>
            <person name="Spatafora J."/>
            <person name="Crous P."/>
            <person name="Grigoriev I."/>
        </authorList>
    </citation>
    <scope>NUCLEOTIDE SEQUENCE</scope>
    <source>
        <strain evidence="9">CBS 119687</strain>
    </source>
</reference>
<dbReference type="GO" id="GO:0016020">
    <property type="term" value="C:membrane"/>
    <property type="evidence" value="ECO:0007669"/>
    <property type="project" value="UniProtKB-SubCell"/>
</dbReference>
<feature type="transmembrane region" description="Helical" evidence="7">
    <location>
        <begin position="31"/>
        <end position="51"/>
    </location>
</feature>
<dbReference type="RefSeq" id="XP_033529078.1">
    <property type="nucleotide sequence ID" value="XM_033671968.1"/>
</dbReference>
<dbReference type="GO" id="GO:0022857">
    <property type="term" value="F:transmembrane transporter activity"/>
    <property type="evidence" value="ECO:0007669"/>
    <property type="project" value="InterPro"/>
</dbReference>
<feature type="transmembrane region" description="Helical" evidence="7">
    <location>
        <begin position="396"/>
        <end position="418"/>
    </location>
</feature>
<evidence type="ECO:0000256" key="7">
    <source>
        <dbReference type="SAM" id="Phobius"/>
    </source>
</evidence>
<proteinExistence type="inferred from homology"/>
<dbReference type="EMBL" id="ML977497">
    <property type="protein sequence ID" value="KAF2134691.1"/>
    <property type="molecule type" value="Genomic_DNA"/>
</dbReference>
<feature type="transmembrane region" description="Helical" evidence="7">
    <location>
        <begin position="325"/>
        <end position="351"/>
    </location>
</feature>
<feature type="domain" description="Major facilitator superfamily (MFS) profile" evidence="8">
    <location>
        <begin position="29"/>
        <end position="419"/>
    </location>
</feature>
<gene>
    <name evidence="9" type="ORF">P153DRAFT_402458</name>
</gene>
<protein>
    <submittedName>
        <fullName evidence="9">MFS general substrate transporter</fullName>
    </submittedName>
</protein>
<dbReference type="PROSITE" id="PS50850">
    <property type="entry name" value="MFS"/>
    <property type="match status" value="1"/>
</dbReference>
<keyword evidence="5 7" id="KW-1133">Transmembrane helix</keyword>
<feature type="transmembrane region" description="Helical" evidence="7">
    <location>
        <begin position="71"/>
        <end position="89"/>
    </location>
</feature>
<dbReference type="AlphaFoldDB" id="A0A6A6AVY4"/>
<evidence type="ECO:0000259" key="8">
    <source>
        <dbReference type="PROSITE" id="PS50850"/>
    </source>
</evidence>
<evidence type="ECO:0000256" key="3">
    <source>
        <dbReference type="ARBA" id="ARBA00022448"/>
    </source>
</evidence>
<keyword evidence="4 7" id="KW-0812">Transmembrane</keyword>
<evidence type="ECO:0000256" key="5">
    <source>
        <dbReference type="ARBA" id="ARBA00022989"/>
    </source>
</evidence>
<dbReference type="InterPro" id="IPR011701">
    <property type="entry name" value="MFS"/>
</dbReference>
<dbReference type="Pfam" id="PF07690">
    <property type="entry name" value="MFS_1"/>
    <property type="match status" value="1"/>
</dbReference>
<dbReference type="OrthoDB" id="5667at2759"/>
<comment type="subcellular location">
    <subcellularLocation>
        <location evidence="1">Membrane</location>
        <topology evidence="1">Multi-pass membrane protein</topology>
    </subcellularLocation>
</comment>